<evidence type="ECO:0000256" key="6">
    <source>
        <dbReference type="ARBA" id="ARBA00022794"/>
    </source>
</evidence>
<dbReference type="GeneTree" id="ENSGT00390000015366"/>
<dbReference type="FunCoup" id="H9GCR5">
    <property type="interactions" value="79"/>
</dbReference>
<evidence type="ECO:0000256" key="13">
    <source>
        <dbReference type="SAM" id="Phobius"/>
    </source>
</evidence>
<keyword evidence="10" id="KW-0325">Glycoprotein</keyword>
<comment type="subcellular location">
    <subcellularLocation>
        <location evidence="1">Cell projection</location>
        <location evidence="1">Cilium membrane</location>
        <topology evidence="1">Multi-pass membrane protein</topology>
    </subcellularLocation>
</comment>
<dbReference type="Proteomes" id="UP000001646">
    <property type="component" value="Unplaced"/>
</dbReference>
<dbReference type="InParanoid" id="H9GCR5"/>
<keyword evidence="15" id="KW-1185">Reference proteome</keyword>
<evidence type="ECO:0000313" key="14">
    <source>
        <dbReference type="Ensembl" id="ENSACAP00000007371.3"/>
    </source>
</evidence>
<dbReference type="GO" id="GO:0060271">
    <property type="term" value="P:cilium assembly"/>
    <property type="evidence" value="ECO:0007669"/>
    <property type="project" value="Ensembl"/>
</dbReference>
<keyword evidence="11" id="KW-0966">Cell projection</keyword>
<dbReference type="PANTHER" id="PTHR14605:SF1">
    <property type="entry name" value="TRANSMEMBRANE PROTEIN 231"/>
    <property type="match status" value="1"/>
</dbReference>
<dbReference type="InterPro" id="IPR019306">
    <property type="entry name" value="TMEM231"/>
</dbReference>
<dbReference type="GO" id="GO:0043010">
    <property type="term" value="P:camera-type eye development"/>
    <property type="evidence" value="ECO:0007669"/>
    <property type="project" value="Ensembl"/>
</dbReference>
<keyword evidence="5 13" id="KW-0812">Transmembrane</keyword>
<dbReference type="PANTHER" id="PTHR14605">
    <property type="entry name" value="CHST5 PROTEIN"/>
    <property type="match status" value="1"/>
</dbReference>
<dbReference type="GO" id="GO:0007224">
    <property type="term" value="P:smoothened signaling pathway"/>
    <property type="evidence" value="ECO:0007669"/>
    <property type="project" value="Ensembl"/>
</dbReference>
<dbReference type="Bgee" id="ENSACAG00000007509">
    <property type="expression patterns" value="Expressed in kidney and 11 other cell types or tissues"/>
</dbReference>
<dbReference type="GO" id="GO:0060563">
    <property type="term" value="P:neuroepithelial cell differentiation"/>
    <property type="evidence" value="ECO:0007669"/>
    <property type="project" value="Ensembl"/>
</dbReference>
<dbReference type="GO" id="GO:0042733">
    <property type="term" value="P:embryonic digit morphogenesis"/>
    <property type="evidence" value="ECO:0007669"/>
    <property type="project" value="Ensembl"/>
</dbReference>
<evidence type="ECO:0000256" key="9">
    <source>
        <dbReference type="ARBA" id="ARBA00023136"/>
    </source>
</evidence>
<dbReference type="GO" id="GO:0032880">
    <property type="term" value="P:regulation of protein localization"/>
    <property type="evidence" value="ECO:0007669"/>
    <property type="project" value="Ensembl"/>
</dbReference>
<reference evidence="14" key="2">
    <citation type="submission" date="2025-08" db="UniProtKB">
        <authorList>
            <consortium name="Ensembl"/>
        </authorList>
    </citation>
    <scope>IDENTIFICATION</scope>
</reference>
<name>H9GCR5_ANOCA</name>
<dbReference type="Ensembl" id="ENSACAT00000007527.3">
    <property type="protein sequence ID" value="ENSACAP00000007371.3"/>
    <property type="gene ID" value="ENSACAG00000007509.3"/>
</dbReference>
<dbReference type="Pfam" id="PF10149">
    <property type="entry name" value="TM231"/>
    <property type="match status" value="1"/>
</dbReference>
<organism evidence="14 15">
    <name type="scientific">Anolis carolinensis</name>
    <name type="common">Green anole</name>
    <name type="synonym">American chameleon</name>
    <dbReference type="NCBI Taxonomy" id="28377"/>
    <lineage>
        <taxon>Eukaryota</taxon>
        <taxon>Metazoa</taxon>
        <taxon>Chordata</taxon>
        <taxon>Craniata</taxon>
        <taxon>Vertebrata</taxon>
        <taxon>Euteleostomi</taxon>
        <taxon>Lepidosauria</taxon>
        <taxon>Squamata</taxon>
        <taxon>Bifurcata</taxon>
        <taxon>Unidentata</taxon>
        <taxon>Episquamata</taxon>
        <taxon>Toxicofera</taxon>
        <taxon>Iguania</taxon>
        <taxon>Dactyloidae</taxon>
        <taxon>Anolis</taxon>
    </lineage>
</organism>
<feature type="transmembrane region" description="Helical" evidence="13">
    <location>
        <begin position="118"/>
        <end position="137"/>
    </location>
</feature>
<evidence type="ECO:0000256" key="1">
    <source>
        <dbReference type="ARBA" id="ARBA00004272"/>
    </source>
</evidence>
<evidence type="ECO:0000256" key="5">
    <source>
        <dbReference type="ARBA" id="ARBA00022692"/>
    </source>
</evidence>
<keyword evidence="7 13" id="KW-1133">Transmembrane helix</keyword>
<comment type="function">
    <text evidence="12">Transmembrane component of the tectonic-like complex, a complex localized at the transition zone of primary cilia and acting as a barrier that prevents diffusion of transmembrane proteins between the cilia and plasma membranes. Required for ciliogenesis and sonic hedgehog/SHH signaling.</text>
</comment>
<proteinExistence type="inferred from homology"/>
<accession>H9GCR5</accession>
<reference evidence="14" key="3">
    <citation type="submission" date="2025-09" db="UniProtKB">
        <authorList>
            <consortium name="Ensembl"/>
        </authorList>
    </citation>
    <scope>IDENTIFICATION</scope>
</reference>
<dbReference type="GO" id="GO:0001944">
    <property type="term" value="P:vasculature development"/>
    <property type="evidence" value="ECO:0007669"/>
    <property type="project" value="Ensembl"/>
</dbReference>
<keyword evidence="9 13" id="KW-0472">Membrane</keyword>
<dbReference type="GO" id="GO:0060170">
    <property type="term" value="C:ciliary membrane"/>
    <property type="evidence" value="ECO:0007669"/>
    <property type="project" value="UniProtKB-SubCell"/>
</dbReference>
<evidence type="ECO:0000256" key="4">
    <source>
        <dbReference type="ARBA" id="ARBA00022475"/>
    </source>
</evidence>
<evidence type="ECO:0000256" key="2">
    <source>
        <dbReference type="ARBA" id="ARBA00009082"/>
    </source>
</evidence>
<evidence type="ECO:0000256" key="7">
    <source>
        <dbReference type="ARBA" id="ARBA00022989"/>
    </source>
</evidence>
<evidence type="ECO:0000256" key="10">
    <source>
        <dbReference type="ARBA" id="ARBA00023180"/>
    </source>
</evidence>
<evidence type="ECO:0000256" key="11">
    <source>
        <dbReference type="ARBA" id="ARBA00023273"/>
    </source>
</evidence>
<evidence type="ECO:0000313" key="15">
    <source>
        <dbReference type="Proteomes" id="UP000001646"/>
    </source>
</evidence>
<dbReference type="AlphaFoldDB" id="H9GCR5"/>
<dbReference type="HOGENOM" id="CLU_1637642_0_0_1"/>
<keyword evidence="4" id="KW-1003">Cell membrane</keyword>
<dbReference type="eggNOG" id="KOG4838">
    <property type="taxonomic scope" value="Eukaryota"/>
</dbReference>
<evidence type="ECO:0000256" key="12">
    <source>
        <dbReference type="ARBA" id="ARBA00024803"/>
    </source>
</evidence>
<sequence>MQRMSTFVMQSMALLQASSPIPGSRIYASGELRLRQRQPLGHSGLDRRYNVSVINGTSPFAQDYDLVNIVAAYEERNVSTVFSSPVPLWSIGRAPEQPFVIEVVIRYPLEVIPGFWEMVKFAWIQYVSLLLIFLWIFDRIKILFFGDQGIARVPTLQSLSALPQKEHQS</sequence>
<protein>
    <recommendedName>
        <fullName evidence="3">Transmembrane protein 231</fullName>
    </recommendedName>
</protein>
<dbReference type="STRING" id="28377.ENSACAP00000007371"/>
<gene>
    <name evidence="14" type="primary">TMEM231</name>
</gene>
<dbReference type="GO" id="GO:0036038">
    <property type="term" value="C:MKS complex"/>
    <property type="evidence" value="ECO:0007669"/>
    <property type="project" value="Ensembl"/>
</dbReference>
<evidence type="ECO:0000256" key="3">
    <source>
        <dbReference type="ARBA" id="ARBA00015087"/>
    </source>
</evidence>
<keyword evidence="8" id="KW-0969">Cilium</keyword>
<reference evidence="14" key="1">
    <citation type="submission" date="2009-12" db="EMBL/GenBank/DDBJ databases">
        <title>The Genome Sequence of Anolis carolinensis (Green Anole Lizard).</title>
        <authorList>
            <consortium name="The Genome Sequencing Platform"/>
            <person name="Di Palma F."/>
            <person name="Alfoldi J."/>
            <person name="Heiman D."/>
            <person name="Young S."/>
            <person name="Grabherr M."/>
            <person name="Johnson J."/>
            <person name="Lander E.S."/>
            <person name="Lindblad-Toh K."/>
        </authorList>
    </citation>
    <scope>NUCLEOTIDE SEQUENCE [LARGE SCALE GENOMIC DNA]</scope>
    <source>
        <strain evidence="14">JBL SC #1</strain>
    </source>
</reference>
<comment type="similarity">
    <text evidence="2">Belongs to the TMEM231 family.</text>
</comment>
<keyword evidence="6" id="KW-0970">Cilium biogenesis/degradation</keyword>
<evidence type="ECO:0000256" key="8">
    <source>
        <dbReference type="ARBA" id="ARBA00023069"/>
    </source>
</evidence>